<dbReference type="AlphaFoldDB" id="A0ABD3MF28"/>
<dbReference type="EMBL" id="JALLBG020000132">
    <property type="protein sequence ID" value="KAL3762619.1"/>
    <property type="molecule type" value="Genomic_DNA"/>
</dbReference>
<accession>A0ABD3MF28</accession>
<reference evidence="1 2" key="1">
    <citation type="submission" date="2024-10" db="EMBL/GenBank/DDBJ databases">
        <title>Updated reference genomes for cyclostephanoid diatoms.</title>
        <authorList>
            <person name="Roberts W.R."/>
            <person name="Alverson A.J."/>
        </authorList>
    </citation>
    <scope>NUCLEOTIDE SEQUENCE [LARGE SCALE GENOMIC DNA]</scope>
    <source>
        <strain evidence="1 2">AJA232-27</strain>
    </source>
</reference>
<name>A0ABD3MF28_9STRA</name>
<organism evidence="1 2">
    <name type="scientific">Discostella pseudostelligera</name>
    <dbReference type="NCBI Taxonomy" id="259834"/>
    <lineage>
        <taxon>Eukaryota</taxon>
        <taxon>Sar</taxon>
        <taxon>Stramenopiles</taxon>
        <taxon>Ochrophyta</taxon>
        <taxon>Bacillariophyta</taxon>
        <taxon>Coscinodiscophyceae</taxon>
        <taxon>Thalassiosirophycidae</taxon>
        <taxon>Stephanodiscales</taxon>
        <taxon>Stephanodiscaceae</taxon>
        <taxon>Discostella</taxon>
    </lineage>
</organism>
<protein>
    <submittedName>
        <fullName evidence="1">Uncharacterized protein</fullName>
    </submittedName>
</protein>
<proteinExistence type="predicted"/>
<comment type="caution">
    <text evidence="1">The sequence shown here is derived from an EMBL/GenBank/DDBJ whole genome shotgun (WGS) entry which is preliminary data.</text>
</comment>
<evidence type="ECO:0000313" key="2">
    <source>
        <dbReference type="Proteomes" id="UP001530293"/>
    </source>
</evidence>
<dbReference type="Proteomes" id="UP001530293">
    <property type="component" value="Unassembled WGS sequence"/>
</dbReference>
<gene>
    <name evidence="1" type="ORF">ACHAWU_005822</name>
</gene>
<sequence>MSSSGTHNSVGSNILSPVAYIMPTTFNPPPTRTQKQNHWSSFINNSLDFASRSAGPQLHLNSMTLYFHPIKEISSGFLYSIPHRHGFIHSTLALLPSFPFERESTTINYRTPIITITLCEPNAATKMRESEERSNTH</sequence>
<evidence type="ECO:0000313" key="1">
    <source>
        <dbReference type="EMBL" id="KAL3762619.1"/>
    </source>
</evidence>
<keyword evidence="2" id="KW-1185">Reference proteome</keyword>